<protein>
    <submittedName>
        <fullName evidence="1">Epimerase/racemase</fullName>
    </submittedName>
</protein>
<dbReference type="Pfam" id="PF01263">
    <property type="entry name" value="Aldose_epim"/>
    <property type="match status" value="2"/>
</dbReference>
<dbReference type="GO" id="GO:0006006">
    <property type="term" value="P:glucose metabolic process"/>
    <property type="evidence" value="ECO:0007669"/>
    <property type="project" value="TreeGrafter"/>
</dbReference>
<name>A0AAV3NYT9_LITER</name>
<dbReference type="GO" id="GO:0033499">
    <property type="term" value="P:galactose catabolic process via UDP-galactose, Leloir pathway"/>
    <property type="evidence" value="ECO:0007669"/>
    <property type="project" value="TreeGrafter"/>
</dbReference>
<dbReference type="Proteomes" id="UP001454036">
    <property type="component" value="Unassembled WGS sequence"/>
</dbReference>
<dbReference type="Gene3D" id="2.70.98.10">
    <property type="match status" value="2"/>
</dbReference>
<dbReference type="EMBL" id="BAABME010000665">
    <property type="protein sequence ID" value="GAA0144580.1"/>
    <property type="molecule type" value="Genomic_DNA"/>
</dbReference>
<dbReference type="AlphaFoldDB" id="A0AAV3NYT9"/>
<evidence type="ECO:0000313" key="1">
    <source>
        <dbReference type="EMBL" id="GAA0144580.1"/>
    </source>
</evidence>
<dbReference type="InterPro" id="IPR014718">
    <property type="entry name" value="GH-type_carb-bd"/>
</dbReference>
<dbReference type="SUPFAM" id="SSF74650">
    <property type="entry name" value="Galactose mutarotase-like"/>
    <property type="match status" value="1"/>
</dbReference>
<proteinExistence type="predicted"/>
<keyword evidence="2" id="KW-1185">Reference proteome</keyword>
<sequence>MLRLEYNSMQNDTRYFGATVGRVANRFTLNGTTYKLDANEEGTNTLHGGTRGFSQRVWKVKKHEKTEATPCLTLTYHSADGEEGFPGDVVSLVSYALVSPYKLVIQMKAKALNKDGPNAEGYGTPYDFLAPKTVKSQIKNLPNDIKGYDINYVMNDVKGQTLKAVAEIKCPRSGRVMKLWSNAPGVQFYTGNSIGDAKGKGGYNYNDFGILCLETQGFPDAVNHPNFPSTIIYPGKNYEHVMKFEFSFLTLEIIKSYAGKHHNSSEKYNLFWNTCTSNIVCQQP</sequence>
<accession>A0AAV3NYT9</accession>
<comment type="caution">
    <text evidence="1">The sequence shown here is derived from an EMBL/GenBank/DDBJ whole genome shotgun (WGS) entry which is preliminary data.</text>
</comment>
<dbReference type="GO" id="GO:0030246">
    <property type="term" value="F:carbohydrate binding"/>
    <property type="evidence" value="ECO:0007669"/>
    <property type="project" value="InterPro"/>
</dbReference>
<dbReference type="InterPro" id="IPR008183">
    <property type="entry name" value="Aldose_1/G6P_1-epimerase"/>
</dbReference>
<organism evidence="1 2">
    <name type="scientific">Lithospermum erythrorhizon</name>
    <name type="common">Purple gromwell</name>
    <name type="synonym">Lithospermum officinale var. erythrorhizon</name>
    <dbReference type="NCBI Taxonomy" id="34254"/>
    <lineage>
        <taxon>Eukaryota</taxon>
        <taxon>Viridiplantae</taxon>
        <taxon>Streptophyta</taxon>
        <taxon>Embryophyta</taxon>
        <taxon>Tracheophyta</taxon>
        <taxon>Spermatophyta</taxon>
        <taxon>Magnoliopsida</taxon>
        <taxon>eudicotyledons</taxon>
        <taxon>Gunneridae</taxon>
        <taxon>Pentapetalae</taxon>
        <taxon>asterids</taxon>
        <taxon>lamiids</taxon>
        <taxon>Boraginales</taxon>
        <taxon>Boraginaceae</taxon>
        <taxon>Boraginoideae</taxon>
        <taxon>Lithospermeae</taxon>
        <taxon>Lithospermum</taxon>
    </lineage>
</organism>
<dbReference type="PANTHER" id="PTHR10091">
    <property type="entry name" value="ALDOSE-1-EPIMERASE"/>
    <property type="match status" value="1"/>
</dbReference>
<reference evidence="1 2" key="1">
    <citation type="submission" date="2024-01" db="EMBL/GenBank/DDBJ databases">
        <title>The complete chloroplast genome sequence of Lithospermum erythrorhizon: insights into the phylogenetic relationship among Boraginaceae species and the maternal lineages of purple gromwells.</title>
        <authorList>
            <person name="Okada T."/>
            <person name="Watanabe K."/>
        </authorList>
    </citation>
    <scope>NUCLEOTIDE SEQUENCE [LARGE SCALE GENOMIC DNA]</scope>
</reference>
<dbReference type="GO" id="GO:0004034">
    <property type="term" value="F:aldose 1-epimerase activity"/>
    <property type="evidence" value="ECO:0007669"/>
    <property type="project" value="TreeGrafter"/>
</dbReference>
<evidence type="ECO:0000313" key="2">
    <source>
        <dbReference type="Proteomes" id="UP001454036"/>
    </source>
</evidence>
<dbReference type="PANTHER" id="PTHR10091:SF0">
    <property type="entry name" value="GALACTOSE MUTAROTASE"/>
    <property type="match status" value="1"/>
</dbReference>
<gene>
    <name evidence="1" type="ORF">LIER_04993</name>
</gene>
<dbReference type="InterPro" id="IPR011013">
    <property type="entry name" value="Gal_mutarotase_sf_dom"/>
</dbReference>